<dbReference type="EMBL" id="JABSTQ010010129">
    <property type="protein sequence ID" value="KAG0423217.1"/>
    <property type="molecule type" value="Genomic_DNA"/>
</dbReference>
<keyword evidence="2" id="KW-1185">Reference proteome</keyword>
<evidence type="ECO:0000313" key="1">
    <source>
        <dbReference type="EMBL" id="KAG0423217.1"/>
    </source>
</evidence>
<organism evidence="1 2">
    <name type="scientific">Ixodes persulcatus</name>
    <name type="common">Taiga tick</name>
    <dbReference type="NCBI Taxonomy" id="34615"/>
    <lineage>
        <taxon>Eukaryota</taxon>
        <taxon>Metazoa</taxon>
        <taxon>Ecdysozoa</taxon>
        <taxon>Arthropoda</taxon>
        <taxon>Chelicerata</taxon>
        <taxon>Arachnida</taxon>
        <taxon>Acari</taxon>
        <taxon>Parasitiformes</taxon>
        <taxon>Ixodida</taxon>
        <taxon>Ixodoidea</taxon>
        <taxon>Ixodidae</taxon>
        <taxon>Ixodinae</taxon>
        <taxon>Ixodes</taxon>
    </lineage>
</organism>
<dbReference type="Proteomes" id="UP000805193">
    <property type="component" value="Unassembled WGS sequence"/>
</dbReference>
<evidence type="ECO:0000313" key="2">
    <source>
        <dbReference type="Proteomes" id="UP000805193"/>
    </source>
</evidence>
<accession>A0AC60PQB1</accession>
<reference evidence="1 2" key="1">
    <citation type="journal article" date="2020" name="Cell">
        <title>Large-Scale Comparative Analyses of Tick Genomes Elucidate Their Genetic Diversity and Vector Capacities.</title>
        <authorList>
            <consortium name="Tick Genome and Microbiome Consortium (TIGMIC)"/>
            <person name="Jia N."/>
            <person name="Wang J."/>
            <person name="Shi W."/>
            <person name="Du L."/>
            <person name="Sun Y."/>
            <person name="Zhan W."/>
            <person name="Jiang J.F."/>
            <person name="Wang Q."/>
            <person name="Zhang B."/>
            <person name="Ji P."/>
            <person name="Bell-Sakyi L."/>
            <person name="Cui X.M."/>
            <person name="Yuan T.T."/>
            <person name="Jiang B.G."/>
            <person name="Yang W.F."/>
            <person name="Lam T.T."/>
            <person name="Chang Q.C."/>
            <person name="Ding S.J."/>
            <person name="Wang X.J."/>
            <person name="Zhu J.G."/>
            <person name="Ruan X.D."/>
            <person name="Zhao L."/>
            <person name="Wei J.T."/>
            <person name="Ye R.Z."/>
            <person name="Que T.C."/>
            <person name="Du C.H."/>
            <person name="Zhou Y.H."/>
            <person name="Cheng J.X."/>
            <person name="Dai P.F."/>
            <person name="Guo W.B."/>
            <person name="Han X.H."/>
            <person name="Huang E.J."/>
            <person name="Li L.F."/>
            <person name="Wei W."/>
            <person name="Gao Y.C."/>
            <person name="Liu J.Z."/>
            <person name="Shao H.Z."/>
            <person name="Wang X."/>
            <person name="Wang C.C."/>
            <person name="Yang T.C."/>
            <person name="Huo Q.B."/>
            <person name="Li W."/>
            <person name="Chen H.Y."/>
            <person name="Chen S.E."/>
            <person name="Zhou L.G."/>
            <person name="Ni X.B."/>
            <person name="Tian J.H."/>
            <person name="Sheng Y."/>
            <person name="Liu T."/>
            <person name="Pan Y.S."/>
            <person name="Xia L.Y."/>
            <person name="Li J."/>
            <person name="Zhao F."/>
            <person name="Cao W.C."/>
        </authorList>
    </citation>
    <scope>NUCLEOTIDE SEQUENCE [LARGE SCALE GENOMIC DNA]</scope>
    <source>
        <strain evidence="1">Iper-2018</strain>
    </source>
</reference>
<proteinExistence type="predicted"/>
<name>A0AC60PQB1_IXOPE</name>
<sequence>MDFHQQKTKVSLAAQTLSRSTSCALLFCKEKHIPGFEGVEATAEFAAVVDDTLDLTNLIYKASRYLRGLKDTTGRPLIQGPRKTAILRFMLALQSVKGLAEDLVSSSSPLILCLLAHKLSQDHFEMFFATIRNRTGNNNPMALEFRLAYRKCLIANVLPSSRGNFQADTSQNDDDATWVVGYKPLSEIAENIVQYIAGNVAVYFAKEAKFPDCARIALLTTDKCDLVRVKDNGEGASQKLRHSGQVREEPAPQAANRDVDYGVLVTILQEV</sequence>
<gene>
    <name evidence="1" type="ORF">HPB47_000985</name>
</gene>
<comment type="caution">
    <text evidence="1">The sequence shown here is derived from an EMBL/GenBank/DDBJ whole genome shotgun (WGS) entry which is preliminary data.</text>
</comment>
<protein>
    <submittedName>
        <fullName evidence="1">Uncharacterized protein</fullName>
    </submittedName>
</protein>